<feature type="transmembrane region" description="Helical" evidence="10">
    <location>
        <begin position="386"/>
        <end position="406"/>
    </location>
</feature>
<keyword evidence="13" id="KW-1185">Reference proteome</keyword>
<evidence type="ECO:0000256" key="8">
    <source>
        <dbReference type="ARBA" id="ARBA00023136"/>
    </source>
</evidence>
<dbReference type="PANTHER" id="PTHR23500">
    <property type="entry name" value="SOLUTE CARRIER FAMILY 2, FACILITATED GLUCOSE TRANSPORTER"/>
    <property type="match status" value="1"/>
</dbReference>
<evidence type="ECO:0000256" key="4">
    <source>
        <dbReference type="ARBA" id="ARBA00022597"/>
    </source>
</evidence>
<keyword evidence="8 10" id="KW-0472">Membrane</keyword>
<keyword evidence="3 9" id="KW-0813">Transport</keyword>
<comment type="similarity">
    <text evidence="2 9">Belongs to the major facilitator superfamily. Sugar transporter (TC 2.A.1.1) family.</text>
</comment>
<evidence type="ECO:0000256" key="7">
    <source>
        <dbReference type="ARBA" id="ARBA00022989"/>
    </source>
</evidence>
<dbReference type="InterPro" id="IPR003663">
    <property type="entry name" value="Sugar/inositol_transpt"/>
</dbReference>
<dbReference type="PRINTS" id="PR00171">
    <property type="entry name" value="SUGRTRNSPORT"/>
</dbReference>
<evidence type="ECO:0000256" key="2">
    <source>
        <dbReference type="ARBA" id="ARBA00010992"/>
    </source>
</evidence>
<dbReference type="PROSITE" id="PS50850">
    <property type="entry name" value="MFS"/>
    <property type="match status" value="1"/>
</dbReference>
<dbReference type="InterPro" id="IPR005828">
    <property type="entry name" value="MFS_sugar_transport-like"/>
</dbReference>
<accession>A0AAN9JYX9</accession>
<reference evidence="12 13" key="1">
    <citation type="submission" date="2024-01" db="EMBL/GenBank/DDBJ databases">
        <title>The genomes of 5 underutilized Papilionoideae crops provide insights into root nodulation and disease resistanc.</title>
        <authorList>
            <person name="Jiang F."/>
        </authorList>
    </citation>
    <scope>NUCLEOTIDE SEQUENCE [LARGE SCALE GENOMIC DNA]</scope>
    <source>
        <strain evidence="12">LVBAO_FW01</strain>
        <tissue evidence="12">Leaves</tissue>
    </source>
</reference>
<protein>
    <recommendedName>
        <fullName evidence="11">Major facilitator superfamily (MFS) profile domain-containing protein</fullName>
    </recommendedName>
</protein>
<comment type="subcellular location">
    <subcellularLocation>
        <location evidence="1">Membrane</location>
        <topology evidence="1">Multi-pass membrane protein</topology>
    </subcellularLocation>
</comment>
<keyword evidence="6" id="KW-0769">Symport</keyword>
<feature type="transmembrane region" description="Helical" evidence="10">
    <location>
        <begin position="412"/>
        <end position="433"/>
    </location>
</feature>
<dbReference type="GO" id="GO:0015145">
    <property type="term" value="F:monosaccharide transmembrane transporter activity"/>
    <property type="evidence" value="ECO:0007669"/>
    <property type="project" value="InterPro"/>
</dbReference>
<dbReference type="PANTHER" id="PTHR23500:SF357">
    <property type="entry name" value="IP12678P"/>
    <property type="match status" value="1"/>
</dbReference>
<feature type="domain" description="Major facilitator superfamily (MFS) profile" evidence="11">
    <location>
        <begin position="1"/>
        <end position="437"/>
    </location>
</feature>
<keyword evidence="4" id="KW-0762">Sugar transport</keyword>
<evidence type="ECO:0000256" key="9">
    <source>
        <dbReference type="RuleBase" id="RU003346"/>
    </source>
</evidence>
<dbReference type="GO" id="GO:0015293">
    <property type="term" value="F:symporter activity"/>
    <property type="evidence" value="ECO:0007669"/>
    <property type="project" value="UniProtKB-KW"/>
</dbReference>
<feature type="transmembrane region" description="Helical" evidence="10">
    <location>
        <begin position="281"/>
        <end position="303"/>
    </location>
</feature>
<keyword evidence="5 10" id="KW-0812">Transmembrane</keyword>
<dbReference type="AlphaFoldDB" id="A0AAN9JYX9"/>
<dbReference type="InterPro" id="IPR044778">
    <property type="entry name" value="MFS_STP/MST-like_plant"/>
</dbReference>
<evidence type="ECO:0000256" key="10">
    <source>
        <dbReference type="SAM" id="Phobius"/>
    </source>
</evidence>
<evidence type="ECO:0000256" key="5">
    <source>
        <dbReference type="ARBA" id="ARBA00022692"/>
    </source>
</evidence>
<dbReference type="SUPFAM" id="SSF103473">
    <property type="entry name" value="MFS general substrate transporter"/>
    <property type="match status" value="1"/>
</dbReference>
<evidence type="ECO:0000256" key="3">
    <source>
        <dbReference type="ARBA" id="ARBA00022448"/>
    </source>
</evidence>
<sequence>MAGGGFSNAGGGGDFEAKITPIVIISCIMAATGGLMFGYDVGVSGCASVPLRDCTFKNTWSIEYTVSAQCHHWHSIRQSSQLWHQQQIDLMDGVGDIGQNCYTDGPDRLLNRKQNNCCNFYDLCHHNKKFNTRLPLCSVLSANETSVSIVLSGIKIKGGWGWRLSLGLAGIPAVLLTLGATLVVDTPNSLIERGRLEEGKAVLKKIRGTDNIEPEFLELVEASRVAKEVKHPFRNLLKRRNRPQLVISIALQIFQQFTGINAIMFYAPVLFNTLGFKNDASLYSAVITGAVNVLSTIVSIYSVDKVGRRVLLLEAGVQMFLSQVVIAILLGIKVKDHSDDLSKGFAVLVVVMVCTFVSSFAWSWGPLGWLIPSETFPLETRSAGQSVTVCVNLLFTFVIAQAFLSMLCHFKFGIFLFFSGWVLVMSFFVLLLLPETKNVPIEEMTERVWKQHWFWKRFIDDDYAANEKVANFSKNGFDPTSRL</sequence>
<dbReference type="NCBIfam" id="TIGR00879">
    <property type="entry name" value="SP"/>
    <property type="match status" value="1"/>
</dbReference>
<proteinExistence type="inferred from homology"/>
<gene>
    <name evidence="12" type="ORF">VNO77_41674</name>
</gene>
<dbReference type="Gene3D" id="1.20.1250.20">
    <property type="entry name" value="MFS general substrate transporter like domains"/>
    <property type="match status" value="1"/>
</dbReference>
<dbReference type="InterPro" id="IPR005829">
    <property type="entry name" value="Sugar_transporter_CS"/>
</dbReference>
<feature type="transmembrane region" description="Helical" evidence="10">
    <location>
        <begin position="310"/>
        <end position="332"/>
    </location>
</feature>
<name>A0AAN9JYX9_CANGL</name>
<dbReference type="EMBL" id="JAYMYQ010000010">
    <property type="protein sequence ID" value="KAK7308080.1"/>
    <property type="molecule type" value="Genomic_DNA"/>
</dbReference>
<dbReference type="PROSITE" id="PS00216">
    <property type="entry name" value="SUGAR_TRANSPORT_1"/>
    <property type="match status" value="1"/>
</dbReference>
<feature type="transmembrane region" description="Helical" evidence="10">
    <location>
        <begin position="245"/>
        <end position="269"/>
    </location>
</feature>
<feature type="transmembrane region" description="Helical" evidence="10">
    <location>
        <begin position="344"/>
        <end position="365"/>
    </location>
</feature>
<evidence type="ECO:0000256" key="1">
    <source>
        <dbReference type="ARBA" id="ARBA00004141"/>
    </source>
</evidence>
<evidence type="ECO:0000256" key="6">
    <source>
        <dbReference type="ARBA" id="ARBA00022847"/>
    </source>
</evidence>
<comment type="caution">
    <text evidence="12">The sequence shown here is derived from an EMBL/GenBank/DDBJ whole genome shotgun (WGS) entry which is preliminary data.</text>
</comment>
<dbReference type="FunFam" id="1.20.1250.20:FF:000931">
    <property type="entry name" value="Sugar transport protein 3"/>
    <property type="match status" value="1"/>
</dbReference>
<evidence type="ECO:0000259" key="11">
    <source>
        <dbReference type="PROSITE" id="PS50850"/>
    </source>
</evidence>
<dbReference type="Proteomes" id="UP001367508">
    <property type="component" value="Unassembled WGS sequence"/>
</dbReference>
<keyword evidence="7 10" id="KW-1133">Transmembrane helix</keyword>
<dbReference type="InterPro" id="IPR045262">
    <property type="entry name" value="STP/PLT_plant"/>
</dbReference>
<dbReference type="InterPro" id="IPR020846">
    <property type="entry name" value="MFS_dom"/>
</dbReference>
<dbReference type="Pfam" id="PF00083">
    <property type="entry name" value="Sugar_tr"/>
    <property type="match status" value="1"/>
</dbReference>
<dbReference type="InterPro" id="IPR036259">
    <property type="entry name" value="MFS_trans_sf"/>
</dbReference>
<evidence type="ECO:0000313" key="13">
    <source>
        <dbReference type="Proteomes" id="UP001367508"/>
    </source>
</evidence>
<organism evidence="12 13">
    <name type="scientific">Canavalia gladiata</name>
    <name type="common">Sword bean</name>
    <name type="synonym">Dolichos gladiatus</name>
    <dbReference type="NCBI Taxonomy" id="3824"/>
    <lineage>
        <taxon>Eukaryota</taxon>
        <taxon>Viridiplantae</taxon>
        <taxon>Streptophyta</taxon>
        <taxon>Embryophyta</taxon>
        <taxon>Tracheophyta</taxon>
        <taxon>Spermatophyta</taxon>
        <taxon>Magnoliopsida</taxon>
        <taxon>eudicotyledons</taxon>
        <taxon>Gunneridae</taxon>
        <taxon>Pentapetalae</taxon>
        <taxon>rosids</taxon>
        <taxon>fabids</taxon>
        <taxon>Fabales</taxon>
        <taxon>Fabaceae</taxon>
        <taxon>Papilionoideae</taxon>
        <taxon>50 kb inversion clade</taxon>
        <taxon>NPAAA clade</taxon>
        <taxon>indigoferoid/millettioid clade</taxon>
        <taxon>Phaseoleae</taxon>
        <taxon>Canavalia</taxon>
    </lineage>
</organism>
<dbReference type="GO" id="GO:0016020">
    <property type="term" value="C:membrane"/>
    <property type="evidence" value="ECO:0007669"/>
    <property type="project" value="UniProtKB-SubCell"/>
</dbReference>
<evidence type="ECO:0000313" key="12">
    <source>
        <dbReference type="EMBL" id="KAK7308080.1"/>
    </source>
</evidence>
<dbReference type="CDD" id="cd17361">
    <property type="entry name" value="MFS_STP"/>
    <property type="match status" value="1"/>
</dbReference>